<proteinExistence type="predicted"/>
<comment type="caution">
    <text evidence="2">The sequence shown here is derived from an EMBL/GenBank/DDBJ whole genome shotgun (WGS) entry which is preliminary data.</text>
</comment>
<dbReference type="OrthoDB" id="9808290at2"/>
<dbReference type="EMBL" id="AMRV01000002">
    <property type="protein sequence ID" value="EMD83751.1"/>
    <property type="molecule type" value="Genomic_DNA"/>
</dbReference>
<dbReference type="Gene3D" id="2.60.120.1140">
    <property type="entry name" value="Protein of unknown function DUF192"/>
    <property type="match status" value="1"/>
</dbReference>
<evidence type="ECO:0000256" key="1">
    <source>
        <dbReference type="SAM" id="SignalP"/>
    </source>
</evidence>
<feature type="chain" id="PRO_5004026692" description="DUF192 domain-containing protein" evidence="1">
    <location>
        <begin position="22"/>
        <end position="166"/>
    </location>
</feature>
<dbReference type="PROSITE" id="PS51257">
    <property type="entry name" value="PROKAR_LIPOPROTEIN"/>
    <property type="match status" value="1"/>
</dbReference>
<gene>
    <name evidence="2" type="ORF">C725_0723</name>
</gene>
<evidence type="ECO:0000313" key="3">
    <source>
        <dbReference type="Proteomes" id="UP000011717"/>
    </source>
</evidence>
<dbReference type="InterPro" id="IPR003795">
    <property type="entry name" value="DUF192"/>
</dbReference>
<evidence type="ECO:0008006" key="4">
    <source>
        <dbReference type="Google" id="ProtNLM"/>
    </source>
</evidence>
<dbReference type="RefSeq" id="WP_008600213.1">
    <property type="nucleotide sequence ID" value="NZ_AMRV01000002.1"/>
</dbReference>
<evidence type="ECO:0000313" key="2">
    <source>
        <dbReference type="EMBL" id="EMD83751.1"/>
    </source>
</evidence>
<name>M2TPQ9_9SPHN</name>
<dbReference type="PATRIC" id="fig|1234595.3.peg.721"/>
<dbReference type="PANTHER" id="PTHR37953">
    <property type="entry name" value="UPF0127 PROTEIN MJ1496"/>
    <property type="match status" value="1"/>
</dbReference>
<dbReference type="AlphaFoldDB" id="M2TPQ9"/>
<dbReference type="PANTHER" id="PTHR37953:SF1">
    <property type="entry name" value="UPF0127 PROTEIN MJ1496"/>
    <property type="match status" value="1"/>
</dbReference>
<accession>M2TPQ9</accession>
<keyword evidence="3" id="KW-1185">Reference proteome</keyword>
<dbReference type="Proteomes" id="UP000011717">
    <property type="component" value="Unassembled WGS sequence"/>
</dbReference>
<keyword evidence="1" id="KW-0732">Signal</keyword>
<sequence>MMTMFRQAHLPLFLAALAALSACTPMSDTSEVAEKTAEAGLVPLAIVSDSGRHEYRVEVARTPQEQAQGLMYRQTMAQDRGMIFPFSPPRQASFWMQNTYLPLDMIFLTQDGRIESIAADTVPMSTQPYRSQGPVAAVLELNAGEAARIGAAPGDKVIYDLDANGG</sequence>
<dbReference type="InterPro" id="IPR038695">
    <property type="entry name" value="Saro_0823-like_sf"/>
</dbReference>
<dbReference type="Pfam" id="PF02643">
    <property type="entry name" value="DUF192"/>
    <property type="match status" value="1"/>
</dbReference>
<feature type="signal peptide" evidence="1">
    <location>
        <begin position="1"/>
        <end position="21"/>
    </location>
</feature>
<organism evidence="2 3">
    <name type="scientific">Pacificimonas flava</name>
    <dbReference type="NCBI Taxonomy" id="1234595"/>
    <lineage>
        <taxon>Bacteria</taxon>
        <taxon>Pseudomonadati</taxon>
        <taxon>Pseudomonadota</taxon>
        <taxon>Alphaproteobacteria</taxon>
        <taxon>Sphingomonadales</taxon>
        <taxon>Sphingosinicellaceae</taxon>
        <taxon>Pacificimonas</taxon>
    </lineage>
</organism>
<protein>
    <recommendedName>
        <fullName evidence="4">DUF192 domain-containing protein</fullName>
    </recommendedName>
</protein>
<reference evidence="2 3" key="1">
    <citation type="journal article" date="2013" name="Genome Announc.">
        <title>Draft Genome Sequence of Strain JLT2015T, Belonging to the Family Sphingomonadaceae of the Alphaproteobacteria.</title>
        <authorList>
            <person name="Tang K."/>
            <person name="Liu K."/>
            <person name="Li S."/>
            <person name="Jiao N."/>
        </authorList>
    </citation>
    <scope>NUCLEOTIDE SEQUENCE [LARGE SCALE GENOMIC DNA]</scope>
    <source>
        <strain evidence="2 3">JLT2015</strain>
    </source>
</reference>